<keyword evidence="5" id="KW-1185">Reference proteome</keyword>
<dbReference type="EMBL" id="BNCP01000014">
    <property type="protein sequence ID" value="GIL78949.1"/>
    <property type="molecule type" value="Genomic_DNA"/>
</dbReference>
<dbReference type="EMBL" id="BNCQ01000001">
    <property type="protein sequence ID" value="GIL93832.1"/>
    <property type="molecule type" value="Genomic_DNA"/>
</dbReference>
<dbReference type="EMBL" id="BNCP01000014">
    <property type="protein sequence ID" value="GIL78947.1"/>
    <property type="molecule type" value="Genomic_DNA"/>
</dbReference>
<proteinExistence type="predicted"/>
<evidence type="ECO:0000313" key="5">
    <source>
        <dbReference type="Proteomes" id="UP000747110"/>
    </source>
</evidence>
<dbReference type="Proteomes" id="UP000747110">
    <property type="component" value="Unassembled WGS sequence"/>
</dbReference>
<evidence type="ECO:0000313" key="2">
    <source>
        <dbReference type="EMBL" id="GIL78947.1"/>
    </source>
</evidence>
<dbReference type="EMBL" id="BNCQ01000001">
    <property type="protein sequence ID" value="GIL93838.1"/>
    <property type="molecule type" value="Genomic_DNA"/>
</dbReference>
<comment type="caution">
    <text evidence="3">The sequence shown here is derived from an EMBL/GenBank/DDBJ whole genome shotgun (WGS) entry which is preliminary data.</text>
</comment>
<sequence>MQWQSATTRVRNLTDLLEDSNAQTSPHLRSIPGRLAREAGTNALGVKLALWPLVVYLGCLPWRADVWQASKLDYVNNPGAARDFNESEVAAAIAAGWTEGQAGGRADQAAAERAAEEAAGRQRAGHEAQRGGPQHCTHEVTVANSA</sequence>
<reference evidence="3" key="1">
    <citation type="journal article" date="2021" name="Proc. Natl. Acad. Sci. U.S.A.">
        <title>Three genomes in the algal genus Volvox reveal the fate of a haploid sex-determining region after a transition to homothallism.</title>
        <authorList>
            <person name="Yamamoto K."/>
            <person name="Hamaji T."/>
            <person name="Kawai-Toyooka H."/>
            <person name="Matsuzaki R."/>
            <person name="Takahashi F."/>
            <person name="Nishimura Y."/>
            <person name="Kawachi M."/>
            <person name="Noguchi H."/>
            <person name="Minakuchi Y."/>
            <person name="Umen J.G."/>
            <person name="Toyoda A."/>
            <person name="Nozaki H."/>
        </authorList>
    </citation>
    <scope>NUCLEOTIDE SEQUENCE</scope>
    <source>
        <strain evidence="3">NIES-3785</strain>
        <strain evidence="2">NIES-3786</strain>
    </source>
</reference>
<evidence type="ECO:0000256" key="1">
    <source>
        <dbReference type="SAM" id="MobiDB-lite"/>
    </source>
</evidence>
<protein>
    <submittedName>
        <fullName evidence="3">Uncharacterized protein</fullName>
    </submittedName>
</protein>
<dbReference type="EMBL" id="BNCQ01000001">
    <property type="protein sequence ID" value="GIL93831.1"/>
    <property type="molecule type" value="Genomic_DNA"/>
</dbReference>
<dbReference type="Proteomes" id="UP000722791">
    <property type="component" value="Unassembled WGS sequence"/>
</dbReference>
<feature type="region of interest" description="Disordered" evidence="1">
    <location>
        <begin position="101"/>
        <end position="146"/>
    </location>
</feature>
<dbReference type="EMBL" id="BNCP01000014">
    <property type="protein sequence ID" value="GIL78951.1"/>
    <property type="molecule type" value="Genomic_DNA"/>
</dbReference>
<accession>A0A8J4D2P2</accession>
<feature type="compositionally biased region" description="Basic and acidic residues" evidence="1">
    <location>
        <begin position="113"/>
        <end position="129"/>
    </location>
</feature>
<organism evidence="3 4">
    <name type="scientific">Volvox reticuliferus</name>
    <dbReference type="NCBI Taxonomy" id="1737510"/>
    <lineage>
        <taxon>Eukaryota</taxon>
        <taxon>Viridiplantae</taxon>
        <taxon>Chlorophyta</taxon>
        <taxon>core chlorophytes</taxon>
        <taxon>Chlorophyceae</taxon>
        <taxon>CS clade</taxon>
        <taxon>Chlamydomonadales</taxon>
        <taxon>Volvocaceae</taxon>
        <taxon>Volvox</taxon>
    </lineage>
</organism>
<dbReference type="EMBL" id="BNCP01000014">
    <property type="protein sequence ID" value="GIL78948.1"/>
    <property type="molecule type" value="Genomic_DNA"/>
</dbReference>
<name>A0A8J4D2P2_9CHLO</name>
<dbReference type="EMBL" id="BNCP01000014">
    <property type="protein sequence ID" value="GIL78950.1"/>
    <property type="molecule type" value="Genomic_DNA"/>
</dbReference>
<dbReference type="EMBL" id="BNCQ01000001">
    <property type="protein sequence ID" value="GIL93833.1"/>
    <property type="molecule type" value="Genomic_DNA"/>
</dbReference>
<evidence type="ECO:0000313" key="3">
    <source>
        <dbReference type="EMBL" id="GIL93832.1"/>
    </source>
</evidence>
<dbReference type="EMBL" id="BNCQ01000001">
    <property type="protein sequence ID" value="GIL93834.1"/>
    <property type="molecule type" value="Genomic_DNA"/>
</dbReference>
<dbReference type="AlphaFoldDB" id="A0A8J4D2P2"/>
<gene>
    <name evidence="2" type="ORF">Vretifemale_8340</name>
    <name evidence="3" type="ORF">Vretimale_197</name>
</gene>
<evidence type="ECO:0000313" key="4">
    <source>
        <dbReference type="Proteomes" id="UP000722791"/>
    </source>
</evidence>